<name>A0A1R2CMN0_9CILI</name>
<dbReference type="SMART" id="SM00220">
    <property type="entry name" value="S_TKc"/>
    <property type="match status" value="1"/>
</dbReference>
<dbReference type="EMBL" id="MPUH01000106">
    <property type="protein sequence ID" value="OMJ90272.1"/>
    <property type="molecule type" value="Genomic_DNA"/>
</dbReference>
<feature type="repeat" description="TPR" evidence="1">
    <location>
        <begin position="15"/>
        <end position="48"/>
    </location>
</feature>
<dbReference type="Gene3D" id="1.10.510.10">
    <property type="entry name" value="Transferase(Phosphotransferase) domain 1"/>
    <property type="match status" value="1"/>
</dbReference>
<dbReference type="PROSITE" id="PS50005">
    <property type="entry name" value="TPR"/>
    <property type="match status" value="1"/>
</dbReference>
<dbReference type="GO" id="GO:0004672">
    <property type="term" value="F:protein kinase activity"/>
    <property type="evidence" value="ECO:0007669"/>
    <property type="project" value="InterPro"/>
</dbReference>
<feature type="domain" description="Protein kinase" evidence="2">
    <location>
        <begin position="130"/>
        <end position="424"/>
    </location>
</feature>
<gene>
    <name evidence="3" type="ORF">SteCoe_7383</name>
</gene>
<evidence type="ECO:0000259" key="2">
    <source>
        <dbReference type="PROSITE" id="PS50011"/>
    </source>
</evidence>
<organism evidence="3 4">
    <name type="scientific">Stentor coeruleus</name>
    <dbReference type="NCBI Taxonomy" id="5963"/>
    <lineage>
        <taxon>Eukaryota</taxon>
        <taxon>Sar</taxon>
        <taxon>Alveolata</taxon>
        <taxon>Ciliophora</taxon>
        <taxon>Postciliodesmatophora</taxon>
        <taxon>Heterotrichea</taxon>
        <taxon>Heterotrichida</taxon>
        <taxon>Stentoridae</taxon>
        <taxon>Stentor</taxon>
    </lineage>
</organism>
<sequence length="429" mass="51331">MKTNELINKCDYELIESYNHLGNLYKQNNKIVKANECYKKSEEIRKNIFVFRTEKLQFSGYINKENNDVKKNIDQNELKDLKARYNTNKQTLNIKKKNYIRCLPAEISSKVIVPLFQCSKVFSSIYGKCNKFKQSINKNTTYEVLNIFENKKYNINTINWKLIYFIYNEIKLIKILTKESDSFPQIYYYCIFKYQYSHKIRLGMENCSQTIFEYIQQNKYLRDREMKILFYGIIKSFFILRQKYIVHNDISPDNILVESPEKVKLCDFGESFLCKEITNSNNFVMIWPTVKVSKSYLSPEKKVWARLMNTNHYIKYNPFKSDVFSIGLCLLKVCGIDINGLNDFGMFYDVHIFEILTIGYDYIVKDTLRKKSYDLLRNELQAKIDKKIEEFPYEFLKDTLRKMLEVDMVKRSDIQEIFKDASYFMGKFD</sequence>
<dbReference type="PROSITE" id="PS00109">
    <property type="entry name" value="PROTEIN_KINASE_TYR"/>
    <property type="match status" value="1"/>
</dbReference>
<protein>
    <recommendedName>
        <fullName evidence="2">Protein kinase domain-containing protein</fullName>
    </recommendedName>
</protein>
<dbReference type="Proteomes" id="UP000187209">
    <property type="component" value="Unassembled WGS sequence"/>
</dbReference>
<dbReference type="InterPro" id="IPR008266">
    <property type="entry name" value="Tyr_kinase_AS"/>
</dbReference>
<dbReference type="PANTHER" id="PTHR24362">
    <property type="entry name" value="SERINE/THREONINE-PROTEIN KINASE NEK"/>
    <property type="match status" value="1"/>
</dbReference>
<dbReference type="PROSITE" id="PS50011">
    <property type="entry name" value="PROTEIN_KINASE_DOM"/>
    <property type="match status" value="1"/>
</dbReference>
<dbReference type="PANTHER" id="PTHR24362:SF309">
    <property type="entry name" value="PROTEIN KINASE DOMAIN-CONTAINING PROTEIN"/>
    <property type="match status" value="1"/>
</dbReference>
<dbReference type="GO" id="GO:0005524">
    <property type="term" value="F:ATP binding"/>
    <property type="evidence" value="ECO:0007669"/>
    <property type="project" value="InterPro"/>
</dbReference>
<dbReference type="SUPFAM" id="SSF56112">
    <property type="entry name" value="Protein kinase-like (PK-like)"/>
    <property type="match status" value="1"/>
</dbReference>
<evidence type="ECO:0000313" key="4">
    <source>
        <dbReference type="Proteomes" id="UP000187209"/>
    </source>
</evidence>
<dbReference type="InterPro" id="IPR011009">
    <property type="entry name" value="Kinase-like_dom_sf"/>
</dbReference>
<evidence type="ECO:0000256" key="1">
    <source>
        <dbReference type="PROSITE-ProRule" id="PRU00339"/>
    </source>
</evidence>
<evidence type="ECO:0000313" key="3">
    <source>
        <dbReference type="EMBL" id="OMJ90272.1"/>
    </source>
</evidence>
<accession>A0A1R2CMN0</accession>
<dbReference type="InterPro" id="IPR000719">
    <property type="entry name" value="Prot_kinase_dom"/>
</dbReference>
<reference evidence="3 4" key="1">
    <citation type="submission" date="2016-11" db="EMBL/GenBank/DDBJ databases">
        <title>The macronuclear genome of Stentor coeruleus: a giant cell with tiny introns.</title>
        <authorList>
            <person name="Slabodnick M."/>
            <person name="Ruby J.G."/>
            <person name="Reiff S.B."/>
            <person name="Swart E.C."/>
            <person name="Gosai S."/>
            <person name="Prabakaran S."/>
            <person name="Witkowska E."/>
            <person name="Larue G.E."/>
            <person name="Fisher S."/>
            <person name="Freeman R.M."/>
            <person name="Gunawardena J."/>
            <person name="Chu W."/>
            <person name="Stover N.A."/>
            <person name="Gregory B.D."/>
            <person name="Nowacki M."/>
            <person name="Derisi J."/>
            <person name="Roy S.W."/>
            <person name="Marshall W.F."/>
            <person name="Sood P."/>
        </authorList>
    </citation>
    <scope>NUCLEOTIDE SEQUENCE [LARGE SCALE GENOMIC DNA]</scope>
    <source>
        <strain evidence="3">WM001</strain>
    </source>
</reference>
<dbReference type="AlphaFoldDB" id="A0A1R2CMN0"/>
<keyword evidence="4" id="KW-1185">Reference proteome</keyword>
<dbReference type="OrthoDB" id="338859at2759"/>
<dbReference type="InterPro" id="IPR019734">
    <property type="entry name" value="TPR_rpt"/>
</dbReference>
<comment type="caution">
    <text evidence="3">The sequence shown here is derived from an EMBL/GenBank/DDBJ whole genome shotgun (WGS) entry which is preliminary data.</text>
</comment>
<dbReference type="Pfam" id="PF00069">
    <property type="entry name" value="Pkinase"/>
    <property type="match status" value="1"/>
</dbReference>
<keyword evidence="1" id="KW-0802">TPR repeat</keyword>
<proteinExistence type="predicted"/>